<gene>
    <name evidence="2" type="ORF">NCCP1664_18460</name>
</gene>
<keyword evidence="3" id="KW-1185">Reference proteome</keyword>
<name>A0A5A7NRC0_9MICC</name>
<sequence>MRGRRKLYPIFRGIRARPGRPRCNAAGEVRPIRRRWGALPKQRSPRAGGPAAGAPGPDWELSQNSARLLLAL</sequence>
<proteinExistence type="predicted"/>
<evidence type="ECO:0000313" key="2">
    <source>
        <dbReference type="EMBL" id="GER23350.1"/>
    </source>
</evidence>
<dbReference type="Proteomes" id="UP000325307">
    <property type="component" value="Unassembled WGS sequence"/>
</dbReference>
<evidence type="ECO:0000313" key="3">
    <source>
        <dbReference type="Proteomes" id="UP000325307"/>
    </source>
</evidence>
<protein>
    <submittedName>
        <fullName evidence="2">Uncharacterized protein</fullName>
    </submittedName>
</protein>
<comment type="caution">
    <text evidence="2">The sequence shown here is derived from an EMBL/GenBank/DDBJ whole genome shotgun (WGS) entry which is preliminary data.</text>
</comment>
<organism evidence="2 3">
    <name type="scientific">Zafaria cholistanensis</name>
    <dbReference type="NCBI Taxonomy" id="1682741"/>
    <lineage>
        <taxon>Bacteria</taxon>
        <taxon>Bacillati</taxon>
        <taxon>Actinomycetota</taxon>
        <taxon>Actinomycetes</taxon>
        <taxon>Micrococcales</taxon>
        <taxon>Micrococcaceae</taxon>
        <taxon>Zafaria</taxon>
    </lineage>
</organism>
<dbReference type="AlphaFoldDB" id="A0A5A7NRC0"/>
<feature type="region of interest" description="Disordered" evidence="1">
    <location>
        <begin position="35"/>
        <end position="60"/>
    </location>
</feature>
<dbReference type="EMBL" id="BKDJ01000008">
    <property type="protein sequence ID" value="GER23350.1"/>
    <property type="molecule type" value="Genomic_DNA"/>
</dbReference>
<reference evidence="2 3" key="1">
    <citation type="submission" date="2019-09" db="EMBL/GenBank/DDBJ databases">
        <title>Arthrobacter zafarii sp. nov., a moderately thermotolerant and halotolerant actinobacterium isolated from Cholistan desert soil of Pakistan.</title>
        <authorList>
            <person name="Amin A."/>
            <person name="Ahmed I."/>
            <person name="Khalid N."/>
            <person name="Schumann P."/>
            <person name="Busse H.J."/>
            <person name="Khan I.U."/>
            <person name="Li S."/>
            <person name="Li W.J."/>
        </authorList>
    </citation>
    <scope>NUCLEOTIDE SEQUENCE [LARGE SCALE GENOMIC DNA]</scope>
    <source>
        <strain evidence="2 3">NCCP-1664</strain>
    </source>
</reference>
<evidence type="ECO:0000256" key="1">
    <source>
        <dbReference type="SAM" id="MobiDB-lite"/>
    </source>
</evidence>
<feature type="compositionally biased region" description="Low complexity" evidence="1">
    <location>
        <begin position="45"/>
        <end position="57"/>
    </location>
</feature>
<accession>A0A5A7NRC0</accession>